<dbReference type="OrthoDB" id="6053567at2"/>
<reference evidence="2 3" key="1">
    <citation type="submission" date="2016-06" db="EMBL/GenBank/DDBJ databases">
        <title>Microsymbionts genomes from the relict species Vavilovia formosa.</title>
        <authorList>
            <person name="Chirak E."/>
            <person name="Kimeklis A."/>
            <person name="Andronov E."/>
        </authorList>
    </citation>
    <scope>NUCLEOTIDE SEQUENCE [LARGE SCALE GENOMIC DNA]</scope>
    <source>
        <strain evidence="2 3">Vaf10</strain>
        <plasmid evidence="3">Plasmid unnamed7</plasmid>
    </source>
</reference>
<evidence type="ECO:0000313" key="3">
    <source>
        <dbReference type="Proteomes" id="UP000092691"/>
    </source>
</evidence>
<sequence length="179" mass="19804">MTTHSNRPTEIGFPDQSIDGFGFAASLEGGYPFDLGDGWQLEPQAQIIWQTIRMDDFNDGAAEIRYDNLNSLAGRIGARVARTWEAEEASATEPARLATVWGRVNVWHEFTAKARTEVSSADGFVPFSSNLDETWIELGLGATRQVSSNTSLYGNINFSTSFDGDNYAWNGKLGLRVNW</sequence>
<dbReference type="AlphaFoldDB" id="A0A1B1CK21"/>
<evidence type="ECO:0000259" key="1">
    <source>
        <dbReference type="PROSITE" id="PS51208"/>
    </source>
</evidence>
<gene>
    <name evidence="2" type="ORF">BA011_39970</name>
</gene>
<dbReference type="NCBIfam" id="TIGR01414">
    <property type="entry name" value="autotrans_barl"/>
    <property type="match status" value="1"/>
</dbReference>
<dbReference type="InterPro" id="IPR006315">
    <property type="entry name" value="OM_autotransptr_brl_dom"/>
</dbReference>
<dbReference type="Proteomes" id="UP000092691">
    <property type="component" value="Plasmid unnamed7"/>
</dbReference>
<dbReference type="InterPro" id="IPR051551">
    <property type="entry name" value="Autotransporter_adhesion"/>
</dbReference>
<dbReference type="InterPro" id="IPR036709">
    <property type="entry name" value="Autotransporte_beta_dom_sf"/>
</dbReference>
<dbReference type="GO" id="GO:0019867">
    <property type="term" value="C:outer membrane"/>
    <property type="evidence" value="ECO:0007669"/>
    <property type="project" value="InterPro"/>
</dbReference>
<organism evidence="2 3">
    <name type="scientific">Rhizobium leguminosarum</name>
    <dbReference type="NCBI Taxonomy" id="384"/>
    <lineage>
        <taxon>Bacteria</taxon>
        <taxon>Pseudomonadati</taxon>
        <taxon>Pseudomonadota</taxon>
        <taxon>Alphaproteobacteria</taxon>
        <taxon>Hyphomicrobiales</taxon>
        <taxon>Rhizobiaceae</taxon>
        <taxon>Rhizobium/Agrobacterium group</taxon>
        <taxon>Rhizobium</taxon>
    </lineage>
</organism>
<dbReference type="PROSITE" id="PS51208">
    <property type="entry name" value="AUTOTRANSPORTER"/>
    <property type="match status" value="1"/>
</dbReference>
<name>A0A1B1CK21_RHILE</name>
<protein>
    <recommendedName>
        <fullName evidence="1">Autotransporter domain-containing protein</fullName>
    </recommendedName>
</protein>
<dbReference type="PANTHER" id="PTHR35037">
    <property type="entry name" value="C-TERMINAL REGION OF AIDA-LIKE PROTEIN"/>
    <property type="match status" value="1"/>
</dbReference>
<proteinExistence type="predicted"/>
<geneLocation type="plasmid" evidence="2 3">
    <name>unnamed7</name>
</geneLocation>
<evidence type="ECO:0000313" key="2">
    <source>
        <dbReference type="EMBL" id="ANP90107.1"/>
    </source>
</evidence>
<feature type="domain" description="Autotransporter" evidence="1">
    <location>
        <begin position="1"/>
        <end position="179"/>
    </location>
</feature>
<dbReference type="Gene3D" id="2.40.128.130">
    <property type="entry name" value="Autotransporter beta-domain"/>
    <property type="match status" value="1"/>
</dbReference>
<keyword evidence="2" id="KW-0614">Plasmid</keyword>
<dbReference type="EMBL" id="CP016288">
    <property type="protein sequence ID" value="ANP90107.1"/>
    <property type="molecule type" value="Genomic_DNA"/>
</dbReference>
<dbReference type="PANTHER" id="PTHR35037:SF3">
    <property type="entry name" value="C-TERMINAL REGION OF AIDA-LIKE PROTEIN"/>
    <property type="match status" value="1"/>
</dbReference>
<dbReference type="Pfam" id="PF03797">
    <property type="entry name" value="Autotransporter"/>
    <property type="match status" value="1"/>
</dbReference>
<dbReference type="SUPFAM" id="SSF103515">
    <property type="entry name" value="Autotransporter"/>
    <property type="match status" value="1"/>
</dbReference>
<accession>A0A1B1CK21</accession>
<dbReference type="InterPro" id="IPR005546">
    <property type="entry name" value="Autotransporte_beta"/>
</dbReference>